<comment type="similarity">
    <text evidence="1">Belongs to the CPA3 antiporters (TC 2.A.63) subunit G family.</text>
</comment>
<evidence type="ECO:0000256" key="3">
    <source>
        <dbReference type="SAM" id="Phobius"/>
    </source>
</evidence>
<keyword evidence="3" id="KW-0472">Membrane</keyword>
<accession>A0A1A3MQL7</accession>
<dbReference type="EMBL" id="LZLQ01000141">
    <property type="protein sequence ID" value="OBK11069.1"/>
    <property type="molecule type" value="Genomic_DNA"/>
</dbReference>
<protein>
    <submittedName>
        <fullName evidence="4">Sodium:proton antiporter</fullName>
    </submittedName>
</protein>
<sequence>MISLVFDVLGAVLLVIGLLLLTISVYGVLRLPDTNSQLHAQGLATGPGVIAVLASSIATENATIITFAVLGIAFMVLSSPSSAHAVAKSVRRRNDDAHPTHPAHPPEDTQQEAPE</sequence>
<feature type="transmembrane region" description="Helical" evidence="3">
    <location>
        <begin position="6"/>
        <end position="29"/>
    </location>
</feature>
<dbReference type="AlphaFoldDB" id="A0A1A3MQL7"/>
<dbReference type="OrthoDB" id="4736878at2"/>
<comment type="caution">
    <text evidence="4">The sequence shown here is derived from an EMBL/GenBank/DDBJ whole genome shotgun (WGS) entry which is preliminary data.</text>
</comment>
<evidence type="ECO:0000313" key="5">
    <source>
        <dbReference type="Proteomes" id="UP000093629"/>
    </source>
</evidence>
<reference evidence="4 5" key="1">
    <citation type="submission" date="2016-06" db="EMBL/GenBank/DDBJ databases">
        <authorList>
            <person name="Kjaerup R.B."/>
            <person name="Dalgaard T.S."/>
            <person name="Juul-Madsen H.R."/>
        </authorList>
    </citation>
    <scope>NUCLEOTIDE SEQUENCE [LARGE SCALE GENOMIC DNA]</scope>
    <source>
        <strain evidence="4 5">1245139.5</strain>
    </source>
</reference>
<dbReference type="RefSeq" id="WP_065160872.1">
    <property type="nucleotide sequence ID" value="NZ_LZLQ01000141.1"/>
</dbReference>
<keyword evidence="3" id="KW-1133">Transmembrane helix</keyword>
<keyword evidence="3" id="KW-0812">Transmembrane</keyword>
<dbReference type="Proteomes" id="UP000093629">
    <property type="component" value="Unassembled WGS sequence"/>
</dbReference>
<dbReference type="GO" id="GO:0015385">
    <property type="term" value="F:sodium:proton antiporter activity"/>
    <property type="evidence" value="ECO:0007669"/>
    <property type="project" value="TreeGrafter"/>
</dbReference>
<name>A0A1A3MQL7_MYCAS</name>
<evidence type="ECO:0000256" key="1">
    <source>
        <dbReference type="ARBA" id="ARBA00008404"/>
    </source>
</evidence>
<dbReference type="PANTHER" id="PTHR34703:SF1">
    <property type="entry name" value="ANTIPORTER SUBUNIT MNHG2-RELATED"/>
    <property type="match status" value="1"/>
</dbReference>
<dbReference type="Pfam" id="PF03334">
    <property type="entry name" value="PhaG_MnhG_YufB"/>
    <property type="match status" value="1"/>
</dbReference>
<gene>
    <name evidence="4" type="ORF">A5636_14230</name>
</gene>
<dbReference type="PANTHER" id="PTHR34703">
    <property type="entry name" value="ANTIPORTER SUBUNIT MNHG2-RELATED"/>
    <property type="match status" value="1"/>
</dbReference>
<feature type="region of interest" description="Disordered" evidence="2">
    <location>
        <begin position="87"/>
        <end position="115"/>
    </location>
</feature>
<feature type="transmembrane region" description="Helical" evidence="3">
    <location>
        <begin position="41"/>
        <end position="58"/>
    </location>
</feature>
<dbReference type="InterPro" id="IPR005133">
    <property type="entry name" value="PhaG_MnhG_YufB"/>
</dbReference>
<keyword evidence="5" id="KW-1185">Reference proteome</keyword>
<organism evidence="4 5">
    <name type="scientific">Mycobacterium asiaticum</name>
    <dbReference type="NCBI Taxonomy" id="1790"/>
    <lineage>
        <taxon>Bacteria</taxon>
        <taxon>Bacillati</taxon>
        <taxon>Actinomycetota</taxon>
        <taxon>Actinomycetes</taxon>
        <taxon>Mycobacteriales</taxon>
        <taxon>Mycobacteriaceae</taxon>
        <taxon>Mycobacterium</taxon>
    </lineage>
</organism>
<evidence type="ECO:0000256" key="2">
    <source>
        <dbReference type="SAM" id="MobiDB-lite"/>
    </source>
</evidence>
<feature type="transmembrane region" description="Helical" evidence="3">
    <location>
        <begin position="64"/>
        <end position="83"/>
    </location>
</feature>
<proteinExistence type="inferred from homology"/>
<evidence type="ECO:0000313" key="4">
    <source>
        <dbReference type="EMBL" id="OBK11069.1"/>
    </source>
</evidence>
<feature type="compositionally biased region" description="Basic and acidic residues" evidence="2">
    <location>
        <begin position="92"/>
        <end position="107"/>
    </location>
</feature>